<gene>
    <name evidence="2" type="ORF">WG66_8407</name>
</gene>
<evidence type="ECO:0000313" key="2">
    <source>
        <dbReference type="EMBL" id="KTB39010.1"/>
    </source>
</evidence>
<name>A0A0W0FRT5_MONRR</name>
<feature type="region of interest" description="Disordered" evidence="1">
    <location>
        <begin position="384"/>
        <end position="432"/>
    </location>
</feature>
<comment type="caution">
    <text evidence="2">The sequence shown here is derived from an EMBL/GenBank/DDBJ whole genome shotgun (WGS) entry which is preliminary data.</text>
</comment>
<dbReference type="EMBL" id="LATX01001713">
    <property type="protein sequence ID" value="KTB39010.1"/>
    <property type="molecule type" value="Genomic_DNA"/>
</dbReference>
<accession>A0A0W0FRT5</accession>
<protein>
    <submittedName>
        <fullName evidence="2">Uncharacterized protein</fullName>
    </submittedName>
</protein>
<proteinExistence type="predicted"/>
<sequence>MAPRDQRSDIHLAHFDQLSYQFVCPYKSPQAWLVYWLSSALLRPLLKFPSIDNFLHEKARRFWDHVKSPASDWSSLDIWVVRQFDRYVSPYPSFILKVYELRAFEWAVTMFRDSPIMIPHLQNLLWTIPPSMAVSAVLGRWDKTMWKAVLMEEVEYALGDSNPLPWIPSPTIRHPVLQHPEGINLLFRHQYWAKLAVDPFLRDYIDQLLDSMKDAHLQHSTGLRFVIPFSVVDALWTHEDTVVRTKSLTLLSVFTQSWEPCPEYDEERHYDERWAFMVALADHINRTDRVSELLVSKRGQAFIRFIHKEVITRQLPILDTWLQAIKRAQEIGGLPSNYFAPIPEDGLPMLPELDPVRYSIKTERDSNDEVLDIVTSNRIGDAFGIGPTEGEHARLPHNLGVDDNVNTSPESHGVHPPDNIIPDHESVAGGPTVNQADFAAEDDVHGTHKGNAQRLQKGDSVKDSDPGKQIGTATLGDTSEQGDEIGDTGGDNYSFHSLNRQASDSQEHANSGATHDKT</sequence>
<evidence type="ECO:0000256" key="1">
    <source>
        <dbReference type="SAM" id="MobiDB-lite"/>
    </source>
</evidence>
<dbReference type="Proteomes" id="UP000054988">
    <property type="component" value="Unassembled WGS sequence"/>
</dbReference>
<dbReference type="AlphaFoldDB" id="A0A0W0FRT5"/>
<reference evidence="2 3" key="1">
    <citation type="submission" date="2015-12" db="EMBL/GenBank/DDBJ databases">
        <title>Draft genome sequence of Moniliophthora roreri, the causal agent of frosty pod rot of cacao.</title>
        <authorList>
            <person name="Aime M.C."/>
            <person name="Diaz-Valderrama J.R."/>
            <person name="Kijpornyongpan T."/>
            <person name="Phillips-Mora W."/>
        </authorList>
    </citation>
    <scope>NUCLEOTIDE SEQUENCE [LARGE SCALE GENOMIC DNA]</scope>
    <source>
        <strain evidence="2 3">MCA 2952</strain>
    </source>
</reference>
<evidence type="ECO:0000313" key="3">
    <source>
        <dbReference type="Proteomes" id="UP000054988"/>
    </source>
</evidence>
<dbReference type="eggNOG" id="ENOG502SN69">
    <property type="taxonomic scope" value="Eukaryota"/>
</dbReference>
<feature type="compositionally biased region" description="Basic and acidic residues" evidence="1">
    <location>
        <begin position="456"/>
        <end position="466"/>
    </location>
</feature>
<feature type="compositionally biased region" description="Polar residues" evidence="1">
    <location>
        <begin position="494"/>
        <end position="518"/>
    </location>
</feature>
<feature type="region of interest" description="Disordered" evidence="1">
    <location>
        <begin position="445"/>
        <end position="518"/>
    </location>
</feature>
<organism evidence="2 3">
    <name type="scientific">Moniliophthora roreri</name>
    <name type="common">Frosty pod rot fungus</name>
    <name type="synonym">Monilia roreri</name>
    <dbReference type="NCBI Taxonomy" id="221103"/>
    <lineage>
        <taxon>Eukaryota</taxon>
        <taxon>Fungi</taxon>
        <taxon>Dikarya</taxon>
        <taxon>Basidiomycota</taxon>
        <taxon>Agaricomycotina</taxon>
        <taxon>Agaricomycetes</taxon>
        <taxon>Agaricomycetidae</taxon>
        <taxon>Agaricales</taxon>
        <taxon>Marasmiineae</taxon>
        <taxon>Marasmiaceae</taxon>
        <taxon>Moniliophthora</taxon>
    </lineage>
</organism>